<evidence type="ECO:0000259" key="3">
    <source>
        <dbReference type="Pfam" id="PF25954"/>
    </source>
</evidence>
<dbReference type="Gene3D" id="1.10.287.470">
    <property type="entry name" value="Helix hairpin bin"/>
    <property type="match status" value="1"/>
</dbReference>
<reference evidence="6 7" key="1">
    <citation type="submission" date="2024-07" db="EMBL/GenBank/DDBJ databases">
        <title>Genomic Encyclopedia of Type Strains, Phase V (KMG-V): Genome sequencing to study the core and pangenomes of soil and plant-associated prokaryotes.</title>
        <authorList>
            <person name="Whitman W."/>
        </authorList>
    </citation>
    <scope>NUCLEOTIDE SEQUENCE [LARGE SCALE GENOMIC DNA]</scope>
    <source>
        <strain evidence="6 7">USDA 152</strain>
    </source>
</reference>
<dbReference type="InterPro" id="IPR058627">
    <property type="entry name" value="MdtA-like_C"/>
</dbReference>
<dbReference type="Gene3D" id="2.40.420.20">
    <property type="match status" value="1"/>
</dbReference>
<accession>A0ABV4G8S5</accession>
<dbReference type="InterPro" id="IPR058792">
    <property type="entry name" value="Beta-barrel_RND_2"/>
</dbReference>
<dbReference type="PANTHER" id="PTHR30469:SF38">
    <property type="entry name" value="HLYD FAMILY SECRETION PROTEIN"/>
    <property type="match status" value="1"/>
</dbReference>
<dbReference type="InterPro" id="IPR006143">
    <property type="entry name" value="RND_pump_MFP"/>
</dbReference>
<protein>
    <submittedName>
        <fullName evidence="6">RND family efflux transporter MFP subunit</fullName>
    </submittedName>
</protein>
<name>A0ABV4G8S5_9BRAD</name>
<feature type="domain" description="CusB-like beta-barrel" evidence="3">
    <location>
        <begin position="220"/>
        <end position="286"/>
    </location>
</feature>
<evidence type="ECO:0000259" key="4">
    <source>
        <dbReference type="Pfam" id="PF25967"/>
    </source>
</evidence>
<keyword evidence="7" id="KW-1185">Reference proteome</keyword>
<dbReference type="PANTHER" id="PTHR30469">
    <property type="entry name" value="MULTIDRUG RESISTANCE PROTEIN MDTA"/>
    <property type="match status" value="1"/>
</dbReference>
<dbReference type="Gene3D" id="2.40.50.100">
    <property type="match status" value="1"/>
</dbReference>
<gene>
    <name evidence="6" type="ORF">ABIG07_008444</name>
</gene>
<feature type="domain" description="CzcB-like barrel-sandwich hybrid" evidence="5">
    <location>
        <begin position="72"/>
        <end position="211"/>
    </location>
</feature>
<feature type="coiled-coil region" evidence="2">
    <location>
        <begin position="111"/>
        <end position="176"/>
    </location>
</feature>
<dbReference type="InterPro" id="IPR058647">
    <property type="entry name" value="BSH_CzcB-like"/>
</dbReference>
<evidence type="ECO:0000313" key="7">
    <source>
        <dbReference type="Proteomes" id="UP001565369"/>
    </source>
</evidence>
<dbReference type="Pfam" id="PF25973">
    <property type="entry name" value="BSH_CzcB"/>
    <property type="match status" value="1"/>
</dbReference>
<dbReference type="Gene3D" id="2.40.30.170">
    <property type="match status" value="1"/>
</dbReference>
<dbReference type="EMBL" id="JBGBZJ010000003">
    <property type="protein sequence ID" value="MEY9459496.1"/>
    <property type="molecule type" value="Genomic_DNA"/>
</dbReference>
<comment type="similarity">
    <text evidence="1">Belongs to the membrane fusion protein (MFP) (TC 8.A.1) family.</text>
</comment>
<keyword evidence="2" id="KW-0175">Coiled coil</keyword>
<evidence type="ECO:0000313" key="6">
    <source>
        <dbReference type="EMBL" id="MEY9459496.1"/>
    </source>
</evidence>
<evidence type="ECO:0000259" key="5">
    <source>
        <dbReference type="Pfam" id="PF25973"/>
    </source>
</evidence>
<organism evidence="6 7">
    <name type="scientific">Bradyrhizobium ottawaense</name>
    <dbReference type="NCBI Taxonomy" id="931866"/>
    <lineage>
        <taxon>Bacteria</taxon>
        <taxon>Pseudomonadati</taxon>
        <taxon>Pseudomonadota</taxon>
        <taxon>Alphaproteobacteria</taxon>
        <taxon>Hyphomicrobiales</taxon>
        <taxon>Nitrobacteraceae</taxon>
        <taxon>Bradyrhizobium</taxon>
    </lineage>
</organism>
<dbReference type="SUPFAM" id="SSF111369">
    <property type="entry name" value="HlyD-like secretion proteins"/>
    <property type="match status" value="1"/>
</dbReference>
<sequence>MEQLTDDHVMPMRPLNIALVAAVATLLVAACERDPVEDTSPAPRPVRTTTVEKREQLTPFTFTGRIEAEDEVSIAFRIGGRLLSNSTRLGDRVQAGQLLAQLESQNEANALRQAQAALAAAQGQLIQARNHFERQQTLLAQGWTTRANFEAATQAQQTAQSQLDMAEAQLSAAHDQVGFTELRADAPGKVTETGPAAGEVVQAGQTIAKIARQDGRDAVFDVPAQLVRAAPANLQVTVALTDDPAVTAQGRVRQVAAQANPVTRTFEVKVGLTDPPAAMRLGATVVGRAEASSGPMIGIPATALTRMNQQPAVWVFDPSANTVSVRNVDVLRFDQAQVIVAQGLDAGEIVVTAGVQALHPGQKVRVLGSGR</sequence>
<evidence type="ECO:0000256" key="1">
    <source>
        <dbReference type="ARBA" id="ARBA00009477"/>
    </source>
</evidence>
<dbReference type="Proteomes" id="UP001565369">
    <property type="component" value="Unassembled WGS sequence"/>
</dbReference>
<feature type="domain" description="Multidrug resistance protein MdtA-like C-terminal permuted SH3" evidence="4">
    <location>
        <begin position="299"/>
        <end position="356"/>
    </location>
</feature>
<dbReference type="Pfam" id="PF25954">
    <property type="entry name" value="Beta-barrel_RND_2"/>
    <property type="match status" value="1"/>
</dbReference>
<dbReference type="NCBIfam" id="TIGR01730">
    <property type="entry name" value="RND_mfp"/>
    <property type="match status" value="1"/>
</dbReference>
<proteinExistence type="inferred from homology"/>
<evidence type="ECO:0000256" key="2">
    <source>
        <dbReference type="SAM" id="Coils"/>
    </source>
</evidence>
<dbReference type="Pfam" id="PF25967">
    <property type="entry name" value="RND-MFP_C"/>
    <property type="match status" value="1"/>
</dbReference>
<comment type="caution">
    <text evidence="6">The sequence shown here is derived from an EMBL/GenBank/DDBJ whole genome shotgun (WGS) entry which is preliminary data.</text>
</comment>